<dbReference type="Proteomes" id="UP000477911">
    <property type="component" value="Unassembled WGS sequence"/>
</dbReference>
<keyword evidence="1" id="KW-1133">Transmembrane helix</keyword>
<keyword evidence="1" id="KW-0812">Transmembrane</keyword>
<accession>A0A6L7G8V8</accession>
<keyword evidence="3" id="KW-1185">Reference proteome</keyword>
<keyword evidence="1" id="KW-0472">Membrane</keyword>
<feature type="transmembrane region" description="Helical" evidence="1">
    <location>
        <begin position="23"/>
        <end position="40"/>
    </location>
</feature>
<reference evidence="2 3" key="1">
    <citation type="submission" date="2019-12" db="EMBL/GenBank/DDBJ databases">
        <authorList>
            <person name="Li M."/>
        </authorList>
    </citation>
    <scope>NUCLEOTIDE SEQUENCE [LARGE SCALE GENOMIC DNA]</scope>
    <source>
        <strain evidence="2 3">GBMRC 2024</strain>
    </source>
</reference>
<comment type="caution">
    <text evidence="2">The sequence shown here is derived from an EMBL/GenBank/DDBJ whole genome shotgun (WGS) entry which is preliminary data.</text>
</comment>
<organism evidence="2 3">
    <name type="scientific">Pseudooceanicola albus</name>
    <dbReference type="NCBI Taxonomy" id="2692189"/>
    <lineage>
        <taxon>Bacteria</taxon>
        <taxon>Pseudomonadati</taxon>
        <taxon>Pseudomonadota</taxon>
        <taxon>Alphaproteobacteria</taxon>
        <taxon>Rhodobacterales</taxon>
        <taxon>Paracoccaceae</taxon>
        <taxon>Pseudooceanicola</taxon>
    </lineage>
</organism>
<dbReference type="RefSeq" id="WP_160895240.1">
    <property type="nucleotide sequence ID" value="NZ_WUMU01000016.1"/>
</dbReference>
<name>A0A6L7G8V8_9RHOB</name>
<protein>
    <submittedName>
        <fullName evidence="2">Uncharacterized protein</fullName>
    </submittedName>
</protein>
<evidence type="ECO:0000256" key="1">
    <source>
        <dbReference type="SAM" id="Phobius"/>
    </source>
</evidence>
<proteinExistence type="predicted"/>
<evidence type="ECO:0000313" key="2">
    <source>
        <dbReference type="EMBL" id="MXN19123.1"/>
    </source>
</evidence>
<evidence type="ECO:0000313" key="3">
    <source>
        <dbReference type="Proteomes" id="UP000477911"/>
    </source>
</evidence>
<sequence length="223" mass="24978">MTDANGKQIPRRTWFLERLWTKAMDWLLLAVFGAIVAVVFEPVRDRAVAIWDSPQALGQIDAKIDTISARQAALAADVRRLKQPEAVFEMSTFNTAPVRGYCVEGQPCQIRVRLRRLEAALSCRIVRGSIQWGFINPRSDSFVGARRLDQPSGRNMGPTWEDVEITLMTPTGLEPEADFTFEAFYTNCPGTEPDEDPISFNSPRDRFTIFPTQAAADAARSNP</sequence>
<gene>
    <name evidence="2" type="ORF">GR170_14865</name>
</gene>
<dbReference type="AlphaFoldDB" id="A0A6L7G8V8"/>
<dbReference type="EMBL" id="WUMU01000016">
    <property type="protein sequence ID" value="MXN19123.1"/>
    <property type="molecule type" value="Genomic_DNA"/>
</dbReference>